<dbReference type="VEuPathDB" id="FungiDB:HCDG_03133"/>
<gene>
    <name evidence="1" type="ORF">HCDG_03133</name>
</gene>
<evidence type="ECO:0000313" key="1">
    <source>
        <dbReference type="EMBL" id="EER43235.1"/>
    </source>
</evidence>
<organism evidence="1 2">
    <name type="scientific">Ajellomyces capsulatus (strain H143)</name>
    <name type="common">Darling's disease fungus</name>
    <name type="synonym">Histoplasma capsulatum</name>
    <dbReference type="NCBI Taxonomy" id="544712"/>
    <lineage>
        <taxon>Eukaryota</taxon>
        <taxon>Fungi</taxon>
        <taxon>Dikarya</taxon>
        <taxon>Ascomycota</taxon>
        <taxon>Pezizomycotina</taxon>
        <taxon>Eurotiomycetes</taxon>
        <taxon>Eurotiomycetidae</taxon>
        <taxon>Onygenales</taxon>
        <taxon>Ajellomycetaceae</taxon>
        <taxon>Histoplasma</taxon>
    </lineage>
</organism>
<protein>
    <submittedName>
        <fullName evidence="1">Uncharacterized protein</fullName>
    </submittedName>
</protein>
<sequence length="206" mass="23027">MDSKVLQGSSARRVGKIWKHAGGLQKSQAEGCENFARGVLQPTDIQPVDSQGATSYTLMYPSKAKIIQFRLKPLDEGRQLTTVTELMQFVAKSTFWPQLASTYFPASWTKTARSTLDKLVQSDALRKIDLQVNIMVDSQVYVTGVVDFDATQTEALVWASVPLEVRREEFEEAVIVAVDIGIVNRYFVRGLIEDVNLEGEDHRSSL</sequence>
<proteinExistence type="predicted"/>
<dbReference type="AlphaFoldDB" id="C6HAA2"/>
<name>C6HAA2_AJECH</name>
<dbReference type="HOGENOM" id="CLU_1194610_0_0_1"/>
<dbReference type="Proteomes" id="UP000002624">
    <property type="component" value="Unassembled WGS sequence"/>
</dbReference>
<reference evidence="2" key="1">
    <citation type="submission" date="2009-05" db="EMBL/GenBank/DDBJ databases">
        <title>The genome sequence of Ajellomyces capsulatus strain H143.</title>
        <authorList>
            <person name="Champion M."/>
            <person name="Cuomo C.A."/>
            <person name="Ma L.-J."/>
            <person name="Henn M.R."/>
            <person name="Sil A."/>
            <person name="Goldman B."/>
            <person name="Young S.K."/>
            <person name="Kodira C.D."/>
            <person name="Zeng Q."/>
            <person name="Koehrsen M."/>
            <person name="Alvarado L."/>
            <person name="Berlin A.M."/>
            <person name="Borenstein D."/>
            <person name="Chen Z."/>
            <person name="Engels R."/>
            <person name="Freedman E."/>
            <person name="Gellesch M."/>
            <person name="Goldberg J."/>
            <person name="Griggs A."/>
            <person name="Gujja S."/>
            <person name="Heiman D.I."/>
            <person name="Hepburn T.A."/>
            <person name="Howarth C."/>
            <person name="Jen D."/>
            <person name="Larson L."/>
            <person name="Lewis B."/>
            <person name="Mehta T."/>
            <person name="Park D."/>
            <person name="Pearson M."/>
            <person name="Roberts A."/>
            <person name="Saif S."/>
            <person name="Shea T.D."/>
            <person name="Shenoy N."/>
            <person name="Sisk P."/>
            <person name="Stolte C."/>
            <person name="Sykes S."/>
            <person name="Walk T."/>
            <person name="White J."/>
            <person name="Yandava C."/>
            <person name="Klein B."/>
            <person name="McEwen J.G."/>
            <person name="Puccia R."/>
            <person name="Goldman G.H."/>
            <person name="Felipe M.S."/>
            <person name="Nino-Vega G."/>
            <person name="San-Blas G."/>
            <person name="Taylor J.W."/>
            <person name="Mendoza L."/>
            <person name="Galagan J.E."/>
            <person name="Nusbaum C."/>
            <person name="Birren B.W."/>
        </authorList>
    </citation>
    <scope>NUCLEOTIDE SEQUENCE [LARGE SCALE GENOMIC DNA]</scope>
    <source>
        <strain evidence="2">H143</strain>
    </source>
</reference>
<evidence type="ECO:0000313" key="2">
    <source>
        <dbReference type="Proteomes" id="UP000002624"/>
    </source>
</evidence>
<dbReference type="EMBL" id="GG692421">
    <property type="protein sequence ID" value="EER43235.1"/>
    <property type="molecule type" value="Genomic_DNA"/>
</dbReference>
<accession>C6HAA2</accession>